<reference evidence="2 3" key="1">
    <citation type="journal article" date="2019" name="Int. J. Syst. Evol. Microbiol.">
        <title>The Global Catalogue of Microorganisms (GCM) 10K type strain sequencing project: providing services to taxonomists for standard genome sequencing and annotation.</title>
        <authorList>
            <consortium name="The Broad Institute Genomics Platform"/>
            <consortium name="The Broad Institute Genome Sequencing Center for Infectious Disease"/>
            <person name="Wu L."/>
            <person name="Ma J."/>
        </authorList>
    </citation>
    <scope>NUCLEOTIDE SEQUENCE [LARGE SCALE GENOMIC DNA]</scope>
    <source>
        <strain evidence="2 3">JCM 13022</strain>
    </source>
</reference>
<organism evidence="2 3">
    <name type="scientific">Prauserella alba</name>
    <dbReference type="NCBI Taxonomy" id="176898"/>
    <lineage>
        <taxon>Bacteria</taxon>
        <taxon>Bacillati</taxon>
        <taxon>Actinomycetota</taxon>
        <taxon>Actinomycetes</taxon>
        <taxon>Pseudonocardiales</taxon>
        <taxon>Pseudonocardiaceae</taxon>
        <taxon>Prauserella</taxon>
    </lineage>
</organism>
<evidence type="ECO:0000256" key="1">
    <source>
        <dbReference type="SAM" id="MobiDB-lite"/>
    </source>
</evidence>
<name>A0ABN1VEJ6_9PSEU</name>
<comment type="caution">
    <text evidence="2">The sequence shown here is derived from an EMBL/GenBank/DDBJ whole genome shotgun (WGS) entry which is preliminary data.</text>
</comment>
<accession>A0ABN1VEJ6</accession>
<protein>
    <submittedName>
        <fullName evidence="2">Uncharacterized protein</fullName>
    </submittedName>
</protein>
<feature type="compositionally biased region" description="Basic and acidic residues" evidence="1">
    <location>
        <begin position="12"/>
        <end position="21"/>
    </location>
</feature>
<proteinExistence type="predicted"/>
<dbReference type="Proteomes" id="UP001500467">
    <property type="component" value="Unassembled WGS sequence"/>
</dbReference>
<evidence type="ECO:0000313" key="2">
    <source>
        <dbReference type="EMBL" id="GAA1207923.1"/>
    </source>
</evidence>
<dbReference type="EMBL" id="BAAALM010000008">
    <property type="protein sequence ID" value="GAA1207923.1"/>
    <property type="molecule type" value="Genomic_DNA"/>
</dbReference>
<sequence length="45" mass="4984">MHDESLPGAADSRPREQHRDPAAPPDSATLLRQLIPEPRRSPEGE</sequence>
<gene>
    <name evidence="2" type="ORF">GCM10009675_29460</name>
</gene>
<dbReference type="RefSeq" id="WP_253858803.1">
    <property type="nucleotide sequence ID" value="NZ_BAAALM010000008.1"/>
</dbReference>
<keyword evidence="3" id="KW-1185">Reference proteome</keyword>
<feature type="region of interest" description="Disordered" evidence="1">
    <location>
        <begin position="1"/>
        <end position="45"/>
    </location>
</feature>
<evidence type="ECO:0000313" key="3">
    <source>
        <dbReference type="Proteomes" id="UP001500467"/>
    </source>
</evidence>